<evidence type="ECO:0000313" key="5">
    <source>
        <dbReference type="Proteomes" id="UP000282438"/>
    </source>
</evidence>
<keyword evidence="5" id="KW-1185">Reference proteome</keyword>
<dbReference type="KEGG" id="iod:EJO50_01520"/>
<dbReference type="AlphaFoldDB" id="A0A3S8ZP98"/>
<dbReference type="Pfam" id="PF18443">
    <property type="entry name" value="Tli4_N"/>
    <property type="match status" value="1"/>
</dbReference>
<feature type="domain" description="Tle cognate immunity protein 4 N-terminal" evidence="3">
    <location>
        <begin position="35"/>
        <end position="126"/>
    </location>
</feature>
<protein>
    <recommendedName>
        <fullName evidence="6">Tle cognate immunity protein 4 C-terminal domain-containing protein</fullName>
    </recommendedName>
</protein>
<name>A0A3S8ZP98_9NEIS</name>
<feature type="domain" description="Tle cognate immunity protein 4 C-terminal" evidence="2">
    <location>
        <begin position="173"/>
        <end position="333"/>
    </location>
</feature>
<dbReference type="InterPro" id="IPR040761">
    <property type="entry name" value="Tli4_N"/>
</dbReference>
<dbReference type="Pfam" id="PF18426">
    <property type="entry name" value="Tli4_C"/>
    <property type="match status" value="1"/>
</dbReference>
<gene>
    <name evidence="4" type="ORF">EJO50_01520</name>
</gene>
<dbReference type="Proteomes" id="UP000282438">
    <property type="component" value="Chromosome"/>
</dbReference>
<evidence type="ECO:0000313" key="4">
    <source>
        <dbReference type="EMBL" id="AZN35282.1"/>
    </source>
</evidence>
<dbReference type="InterPro" id="IPR041290">
    <property type="entry name" value="Tli4_C"/>
</dbReference>
<proteinExistence type="predicted"/>
<dbReference type="OrthoDB" id="8722129at2"/>
<evidence type="ECO:0000259" key="2">
    <source>
        <dbReference type="Pfam" id="PF18426"/>
    </source>
</evidence>
<evidence type="ECO:0008006" key="6">
    <source>
        <dbReference type="Google" id="ProtNLM"/>
    </source>
</evidence>
<evidence type="ECO:0000259" key="3">
    <source>
        <dbReference type="Pfam" id="PF18443"/>
    </source>
</evidence>
<dbReference type="EMBL" id="CP034433">
    <property type="protein sequence ID" value="AZN35282.1"/>
    <property type="molecule type" value="Genomic_DNA"/>
</dbReference>
<organism evidence="4 5">
    <name type="scientific">Iodobacter ciconiae</name>
    <dbReference type="NCBI Taxonomy" id="2496266"/>
    <lineage>
        <taxon>Bacteria</taxon>
        <taxon>Pseudomonadati</taxon>
        <taxon>Pseudomonadota</taxon>
        <taxon>Betaproteobacteria</taxon>
        <taxon>Neisseriales</taxon>
        <taxon>Chitinibacteraceae</taxon>
        <taxon>Iodobacter</taxon>
    </lineage>
</organism>
<feature type="chain" id="PRO_5019272850" description="Tle cognate immunity protein 4 C-terminal domain-containing protein" evidence="1">
    <location>
        <begin position="26"/>
        <end position="335"/>
    </location>
</feature>
<keyword evidence="1" id="KW-0732">Signal</keyword>
<accession>A0A3S8ZP98</accession>
<dbReference type="RefSeq" id="WP_125971255.1">
    <property type="nucleotide sequence ID" value="NZ_CP034433.1"/>
</dbReference>
<reference evidence="4 5" key="1">
    <citation type="submission" date="2018-12" db="EMBL/GenBank/DDBJ databases">
        <title>Complete genome sequence of Iodobacter sp. H11R3.</title>
        <authorList>
            <person name="Bae J.-W."/>
        </authorList>
    </citation>
    <scope>NUCLEOTIDE SEQUENCE [LARGE SCALE GENOMIC DNA]</scope>
    <source>
        <strain evidence="4 5">H11R3</strain>
    </source>
</reference>
<evidence type="ECO:0000256" key="1">
    <source>
        <dbReference type="SAM" id="SignalP"/>
    </source>
</evidence>
<sequence>MKKRSLQKATIVITSLFALIANTYAAEQTMFEKTKTYCFGRYLVNMPAEVELKNFGNKYYATIIELGTGREAFKKAITEKTELLKNETWKGGFKYSSSEFDGNEDQRILISKANLYGDIAYGIDTFKIMPSNKPGAGRYFYTSGKGYDDIRINEIISQYKLFLSQVRYRPQNEIPKEPGFCFENGFVANDGKTPQVEAASLYFVLKNHPYVKIRISSDVYFKQYKTLLERIDESGIRKQFLNKIKTVKKGPREVNSLKGEESLNIAPSDDETGVIHAFVWETLGEVGNPLLPSIHLEVNTGEAGAGQHFPSTLSNQEAIALYEAIVKTIRIRPIN</sequence>
<feature type="signal peptide" evidence="1">
    <location>
        <begin position="1"/>
        <end position="25"/>
    </location>
</feature>